<feature type="compositionally biased region" description="Low complexity" evidence="9">
    <location>
        <begin position="351"/>
        <end position="361"/>
    </location>
</feature>
<dbReference type="InterPro" id="IPR000719">
    <property type="entry name" value="Prot_kinase_dom"/>
</dbReference>
<keyword evidence="6" id="KW-0067">ATP-binding</keyword>
<evidence type="ECO:0000256" key="4">
    <source>
        <dbReference type="ARBA" id="ARBA00022741"/>
    </source>
</evidence>
<dbReference type="InterPro" id="IPR011009">
    <property type="entry name" value="Kinase-like_dom_sf"/>
</dbReference>
<dbReference type="PANTHER" id="PTHR24346">
    <property type="entry name" value="MAP/MICROTUBULE AFFINITY-REGULATING KINASE"/>
    <property type="match status" value="1"/>
</dbReference>
<gene>
    <name evidence="11" type="ORF">GW7_06108</name>
</gene>
<evidence type="ECO:0000259" key="10">
    <source>
        <dbReference type="PROSITE" id="PS50011"/>
    </source>
</evidence>
<dbReference type="PANTHER" id="PTHR24346:SF30">
    <property type="entry name" value="MATERNAL EMBRYONIC LEUCINE ZIPPER KINASE"/>
    <property type="match status" value="1"/>
</dbReference>
<dbReference type="GO" id="GO:0035556">
    <property type="term" value="P:intracellular signal transduction"/>
    <property type="evidence" value="ECO:0007669"/>
    <property type="project" value="TreeGrafter"/>
</dbReference>
<protein>
    <recommendedName>
        <fullName evidence="1">non-specific serine/threonine protein kinase</fullName>
        <ecNumber evidence="1">2.7.11.1</ecNumber>
    </recommendedName>
</protein>
<sequence length="477" mass="52289">MWPLGHESDRTSWLGLSTSSSTDSLQENYEVLRLLDKGGFGEILLAKHRGTGMLVAVKAIVKTKMPAACIISEVGMLKDLQHPNIIQLLEVIESKDKVYLVLEYVTGGNLWGWIRRTENHRLPEEEARGIFRDIAGAVDYCHTQGIVHADLKPQNVLIDAEGHAKICDFGVGSRFLPGQDVALTYGTRKYCAPEWLLPESYRGPPLDVWSLGIILFELLMGPLPFNWDTPQMRAILSGRCSCPQSISRDAQDLIWNLMHSNPRMWPTVQEVLQHHWLQGVPPPSPPELLPMAPQMAINVMDGMGFNPREVVDSVRTKEMTLPQSQGLQGPPLRVHVKTAWAPEDEDPDEIASSSTAPAPSSLIPWRSASSPVTCTGLLFPGVEPTGRQGGGSSQSPIPIPRTPTPGMLCQPIPAAPRVFCQPGPGASCSRSSPTFTPSSRGRLCWKALKRSIRGCLTALCCCCLPPSGRHQNKVAQM</sequence>
<keyword evidence="3" id="KW-0808">Transferase</keyword>
<evidence type="ECO:0000256" key="9">
    <source>
        <dbReference type="SAM" id="MobiDB-lite"/>
    </source>
</evidence>
<feature type="region of interest" description="Disordered" evidence="9">
    <location>
        <begin position="344"/>
        <end position="364"/>
    </location>
</feature>
<evidence type="ECO:0000256" key="2">
    <source>
        <dbReference type="ARBA" id="ARBA00022527"/>
    </source>
</evidence>
<dbReference type="SMART" id="SM00220">
    <property type="entry name" value="S_TKc"/>
    <property type="match status" value="1"/>
</dbReference>
<dbReference type="PROSITE" id="PS50011">
    <property type="entry name" value="PROTEIN_KINASE_DOM"/>
    <property type="match status" value="1"/>
</dbReference>
<dbReference type="SUPFAM" id="SSF56112">
    <property type="entry name" value="Protein kinase-like (PK-like)"/>
    <property type="match status" value="1"/>
</dbReference>
<dbReference type="EMBL" id="JH170669">
    <property type="protein sequence ID" value="EHB09573.1"/>
    <property type="molecule type" value="Genomic_DNA"/>
</dbReference>
<dbReference type="Pfam" id="PF00069">
    <property type="entry name" value="Pkinase"/>
    <property type="match status" value="1"/>
</dbReference>
<dbReference type="FunCoup" id="G5BJW6">
    <property type="interactions" value="154"/>
</dbReference>
<keyword evidence="5 11" id="KW-0418">Kinase</keyword>
<accession>G5BJW6</accession>
<evidence type="ECO:0000256" key="1">
    <source>
        <dbReference type="ARBA" id="ARBA00012513"/>
    </source>
</evidence>
<evidence type="ECO:0000256" key="5">
    <source>
        <dbReference type="ARBA" id="ARBA00022777"/>
    </source>
</evidence>
<dbReference type="Proteomes" id="UP000006813">
    <property type="component" value="Unassembled WGS sequence"/>
</dbReference>
<feature type="domain" description="Protein kinase" evidence="10">
    <location>
        <begin position="29"/>
        <end position="277"/>
    </location>
</feature>
<reference evidence="11 12" key="1">
    <citation type="journal article" date="2011" name="Nature">
        <title>Genome sequencing reveals insights into physiology and longevity of the naked mole rat.</title>
        <authorList>
            <person name="Kim E.B."/>
            <person name="Fang X."/>
            <person name="Fushan A.A."/>
            <person name="Huang Z."/>
            <person name="Lobanov A.V."/>
            <person name="Han L."/>
            <person name="Marino S.M."/>
            <person name="Sun X."/>
            <person name="Turanov A.A."/>
            <person name="Yang P."/>
            <person name="Yim S.H."/>
            <person name="Zhao X."/>
            <person name="Kasaikina M.V."/>
            <person name="Stoletzki N."/>
            <person name="Peng C."/>
            <person name="Polak P."/>
            <person name="Xiong Z."/>
            <person name="Kiezun A."/>
            <person name="Zhu Y."/>
            <person name="Chen Y."/>
            <person name="Kryukov G.V."/>
            <person name="Zhang Q."/>
            <person name="Peshkin L."/>
            <person name="Yang L."/>
            <person name="Bronson R.T."/>
            <person name="Buffenstein R."/>
            <person name="Wang B."/>
            <person name="Han C."/>
            <person name="Li Q."/>
            <person name="Chen L."/>
            <person name="Zhao W."/>
            <person name="Sunyaev S.R."/>
            <person name="Park T.J."/>
            <person name="Zhang G."/>
            <person name="Wang J."/>
            <person name="Gladyshev V.N."/>
        </authorList>
    </citation>
    <scope>NUCLEOTIDE SEQUENCE [LARGE SCALE GENOMIC DNA]</scope>
</reference>
<dbReference type="FunFam" id="3.30.200.20:FF:000003">
    <property type="entry name" value="Non-specific serine/threonine protein kinase"/>
    <property type="match status" value="1"/>
</dbReference>
<dbReference type="InParanoid" id="G5BJW6"/>
<evidence type="ECO:0000256" key="8">
    <source>
        <dbReference type="ARBA" id="ARBA00048679"/>
    </source>
</evidence>
<comment type="catalytic activity">
    <reaction evidence="8">
        <text>L-seryl-[protein] + ATP = O-phospho-L-seryl-[protein] + ADP + H(+)</text>
        <dbReference type="Rhea" id="RHEA:17989"/>
        <dbReference type="Rhea" id="RHEA-COMP:9863"/>
        <dbReference type="Rhea" id="RHEA-COMP:11604"/>
        <dbReference type="ChEBI" id="CHEBI:15378"/>
        <dbReference type="ChEBI" id="CHEBI:29999"/>
        <dbReference type="ChEBI" id="CHEBI:30616"/>
        <dbReference type="ChEBI" id="CHEBI:83421"/>
        <dbReference type="ChEBI" id="CHEBI:456216"/>
        <dbReference type="EC" id="2.7.11.1"/>
    </reaction>
</comment>
<evidence type="ECO:0000256" key="6">
    <source>
        <dbReference type="ARBA" id="ARBA00022840"/>
    </source>
</evidence>
<dbReference type="AlphaFoldDB" id="G5BJW6"/>
<dbReference type="FunFam" id="1.10.510.10:FF:000571">
    <property type="entry name" value="Maternal embryonic leucine zipper kinase"/>
    <property type="match status" value="1"/>
</dbReference>
<dbReference type="Gene3D" id="1.10.510.10">
    <property type="entry name" value="Transferase(Phosphotransferase) domain 1"/>
    <property type="match status" value="1"/>
</dbReference>
<dbReference type="PROSITE" id="PS00108">
    <property type="entry name" value="PROTEIN_KINASE_ST"/>
    <property type="match status" value="1"/>
</dbReference>
<evidence type="ECO:0000313" key="12">
    <source>
        <dbReference type="Proteomes" id="UP000006813"/>
    </source>
</evidence>
<dbReference type="GO" id="GO:0005524">
    <property type="term" value="F:ATP binding"/>
    <property type="evidence" value="ECO:0007669"/>
    <property type="project" value="UniProtKB-KW"/>
</dbReference>
<evidence type="ECO:0000256" key="7">
    <source>
        <dbReference type="ARBA" id="ARBA00047899"/>
    </source>
</evidence>
<dbReference type="GO" id="GO:0004674">
    <property type="term" value="F:protein serine/threonine kinase activity"/>
    <property type="evidence" value="ECO:0007669"/>
    <property type="project" value="UniProtKB-KW"/>
</dbReference>
<dbReference type="eggNOG" id="KOG0586">
    <property type="taxonomic scope" value="Eukaryota"/>
</dbReference>
<keyword evidence="2" id="KW-0723">Serine/threonine-protein kinase</keyword>
<dbReference type="GO" id="GO:0005737">
    <property type="term" value="C:cytoplasm"/>
    <property type="evidence" value="ECO:0007669"/>
    <property type="project" value="TreeGrafter"/>
</dbReference>
<dbReference type="InterPro" id="IPR008271">
    <property type="entry name" value="Ser/Thr_kinase_AS"/>
</dbReference>
<evidence type="ECO:0000313" key="11">
    <source>
        <dbReference type="EMBL" id="EHB09573.1"/>
    </source>
</evidence>
<evidence type="ECO:0000256" key="3">
    <source>
        <dbReference type="ARBA" id="ARBA00022679"/>
    </source>
</evidence>
<feature type="region of interest" description="Disordered" evidence="9">
    <location>
        <begin position="379"/>
        <end position="404"/>
    </location>
</feature>
<proteinExistence type="predicted"/>
<dbReference type="EC" id="2.7.11.1" evidence="1"/>
<organism evidence="11 12">
    <name type="scientific">Heterocephalus glaber</name>
    <name type="common">Naked mole rat</name>
    <dbReference type="NCBI Taxonomy" id="10181"/>
    <lineage>
        <taxon>Eukaryota</taxon>
        <taxon>Metazoa</taxon>
        <taxon>Chordata</taxon>
        <taxon>Craniata</taxon>
        <taxon>Vertebrata</taxon>
        <taxon>Euteleostomi</taxon>
        <taxon>Mammalia</taxon>
        <taxon>Eutheria</taxon>
        <taxon>Euarchontoglires</taxon>
        <taxon>Glires</taxon>
        <taxon>Rodentia</taxon>
        <taxon>Hystricomorpha</taxon>
        <taxon>Bathyergidae</taxon>
        <taxon>Heterocephalus</taxon>
    </lineage>
</organism>
<name>G5BJW6_HETGA</name>
<comment type="catalytic activity">
    <reaction evidence="7">
        <text>L-threonyl-[protein] + ATP = O-phospho-L-threonyl-[protein] + ADP + H(+)</text>
        <dbReference type="Rhea" id="RHEA:46608"/>
        <dbReference type="Rhea" id="RHEA-COMP:11060"/>
        <dbReference type="Rhea" id="RHEA-COMP:11605"/>
        <dbReference type="ChEBI" id="CHEBI:15378"/>
        <dbReference type="ChEBI" id="CHEBI:30013"/>
        <dbReference type="ChEBI" id="CHEBI:30616"/>
        <dbReference type="ChEBI" id="CHEBI:61977"/>
        <dbReference type="ChEBI" id="CHEBI:456216"/>
        <dbReference type="EC" id="2.7.11.1"/>
    </reaction>
</comment>
<keyword evidence="4" id="KW-0547">Nucleotide-binding</keyword>